<keyword evidence="4" id="KW-1185">Reference proteome</keyword>
<reference evidence="3" key="3">
    <citation type="submission" date="2025-09" db="UniProtKB">
        <authorList>
            <consortium name="Ensembl"/>
        </authorList>
    </citation>
    <scope>IDENTIFICATION</scope>
    <source>
        <strain evidence="3">Isolate ISIS603380</strain>
    </source>
</reference>
<reference evidence="3" key="2">
    <citation type="submission" date="2025-08" db="UniProtKB">
        <authorList>
            <consortium name="Ensembl"/>
        </authorList>
    </citation>
    <scope>IDENTIFICATION</scope>
    <source>
        <strain evidence="3">Isolate ISIS603380</strain>
    </source>
</reference>
<dbReference type="Proteomes" id="UP000007646">
    <property type="component" value="Unassembled WGS sequence"/>
</dbReference>
<accession>G3TTV4</accession>
<protein>
    <recommendedName>
        <fullName evidence="2">KRAB domain-containing protein</fullName>
    </recommendedName>
</protein>
<evidence type="ECO:0000259" key="2">
    <source>
        <dbReference type="PROSITE" id="PS50805"/>
    </source>
</evidence>
<dbReference type="PROSITE" id="PS50805">
    <property type="entry name" value="KRAB"/>
    <property type="match status" value="1"/>
</dbReference>
<dbReference type="HOGENOM" id="CLU_2338891_0_0_1"/>
<dbReference type="Ensembl" id="ENSLAFT00000036258.1">
    <property type="protein sequence ID" value="ENSLAFP00000019012.1"/>
    <property type="gene ID" value="ENSLAFG00000029437.1"/>
</dbReference>
<name>G3TTV4_LOXAF</name>
<sequence length="98" mass="10895">QPVSFSAHPTAGVLVFKPELISRLEQGQEPWVLDLQGSEGRETPRTSQTESTIRTDNEQACEEMDILKSEDIPPSPGFADSSDSEVWLENSQSRPPRL</sequence>
<dbReference type="eggNOG" id="KOG1721">
    <property type="taxonomic scope" value="Eukaryota"/>
</dbReference>
<dbReference type="GO" id="GO:0006355">
    <property type="term" value="P:regulation of DNA-templated transcription"/>
    <property type="evidence" value="ECO:0007669"/>
    <property type="project" value="InterPro"/>
</dbReference>
<feature type="domain" description="KRAB" evidence="2">
    <location>
        <begin position="1"/>
        <end position="43"/>
    </location>
</feature>
<dbReference type="InterPro" id="IPR001909">
    <property type="entry name" value="KRAB"/>
</dbReference>
<organism evidence="3 4">
    <name type="scientific">Loxodonta africana</name>
    <name type="common">African elephant</name>
    <dbReference type="NCBI Taxonomy" id="9785"/>
    <lineage>
        <taxon>Eukaryota</taxon>
        <taxon>Metazoa</taxon>
        <taxon>Chordata</taxon>
        <taxon>Craniata</taxon>
        <taxon>Vertebrata</taxon>
        <taxon>Euteleostomi</taxon>
        <taxon>Mammalia</taxon>
        <taxon>Eutheria</taxon>
        <taxon>Afrotheria</taxon>
        <taxon>Proboscidea</taxon>
        <taxon>Elephantidae</taxon>
        <taxon>Loxodonta</taxon>
    </lineage>
</organism>
<feature type="region of interest" description="Disordered" evidence="1">
    <location>
        <begin position="35"/>
        <end position="98"/>
    </location>
</feature>
<evidence type="ECO:0000313" key="3">
    <source>
        <dbReference type="Ensembl" id="ENSLAFP00000019012.1"/>
    </source>
</evidence>
<dbReference type="InParanoid" id="G3TTV4"/>
<dbReference type="AlphaFoldDB" id="G3TTV4"/>
<evidence type="ECO:0000256" key="1">
    <source>
        <dbReference type="SAM" id="MobiDB-lite"/>
    </source>
</evidence>
<reference evidence="3 4" key="1">
    <citation type="submission" date="2009-06" db="EMBL/GenBank/DDBJ databases">
        <title>The Genome Sequence of Loxodonta africana (African elephant).</title>
        <authorList>
            <person name="Di Palma F."/>
            <person name="Heiman D."/>
            <person name="Young S."/>
            <person name="Johnson J."/>
            <person name="Lander E.S."/>
            <person name="Lindblad-Toh K."/>
        </authorList>
    </citation>
    <scope>NUCLEOTIDE SEQUENCE [LARGE SCALE GENOMIC DNA]</scope>
    <source>
        <strain evidence="3 4">Isolate ISIS603380</strain>
    </source>
</reference>
<feature type="compositionally biased region" description="Polar residues" evidence="1">
    <location>
        <begin position="89"/>
        <end position="98"/>
    </location>
</feature>
<proteinExistence type="predicted"/>
<feature type="compositionally biased region" description="Polar residues" evidence="1">
    <location>
        <begin position="45"/>
        <end position="54"/>
    </location>
</feature>
<evidence type="ECO:0000313" key="4">
    <source>
        <dbReference type="Proteomes" id="UP000007646"/>
    </source>
</evidence>